<dbReference type="GO" id="GO:0006508">
    <property type="term" value="P:proteolysis"/>
    <property type="evidence" value="ECO:0007669"/>
    <property type="project" value="UniProtKB-KW"/>
</dbReference>
<dbReference type="GO" id="GO:0004222">
    <property type="term" value="F:metalloendopeptidase activity"/>
    <property type="evidence" value="ECO:0007669"/>
    <property type="project" value="InterPro"/>
</dbReference>
<keyword evidence="3" id="KW-0378">Hydrolase</keyword>
<keyword evidence="5" id="KW-0732">Signal</keyword>
<keyword evidence="8" id="KW-1185">Reference proteome</keyword>
<dbReference type="InterPro" id="IPR001818">
    <property type="entry name" value="Pept_M10_metallopeptidase"/>
</dbReference>
<dbReference type="Gene3D" id="3.40.390.10">
    <property type="entry name" value="Collagenase (Catalytic Domain)"/>
    <property type="match status" value="1"/>
</dbReference>
<evidence type="ECO:0000313" key="7">
    <source>
        <dbReference type="EMBL" id="QFZ23328.1"/>
    </source>
</evidence>
<feature type="domain" description="Peptidase M10 metallopeptidase" evidence="6">
    <location>
        <begin position="87"/>
        <end position="181"/>
    </location>
</feature>
<dbReference type="EMBL" id="CP034550">
    <property type="protein sequence ID" value="QFZ23328.1"/>
    <property type="molecule type" value="Genomic_DNA"/>
</dbReference>
<name>A0A5Q0HAQ4_SACSY</name>
<reference evidence="8" key="1">
    <citation type="journal article" date="2021" name="Curr. Microbiol.">
        <title>Complete genome of nocamycin-producing strain Saccharothrix syringae NRRL B-16468 reveals the biosynthetic potential for secondary metabolites.</title>
        <authorList>
            <person name="Mo X."/>
            <person name="Yang S."/>
        </authorList>
    </citation>
    <scope>NUCLEOTIDE SEQUENCE [LARGE SCALE GENOMIC DNA]</scope>
    <source>
        <strain evidence="8">ATCC 51364 / DSM 43886 / JCM 6844 / KCTC 9398 / NBRC 14523 / NRRL B-16468 / INA 2240</strain>
    </source>
</reference>
<keyword evidence="4" id="KW-0862">Zinc</keyword>
<dbReference type="OrthoDB" id="7594344at2"/>
<organism evidence="7 8">
    <name type="scientific">Saccharothrix syringae</name>
    <name type="common">Nocardiopsis syringae</name>
    <dbReference type="NCBI Taxonomy" id="103733"/>
    <lineage>
        <taxon>Bacteria</taxon>
        <taxon>Bacillati</taxon>
        <taxon>Actinomycetota</taxon>
        <taxon>Actinomycetes</taxon>
        <taxon>Pseudonocardiales</taxon>
        <taxon>Pseudonocardiaceae</taxon>
        <taxon>Saccharothrix</taxon>
    </lineage>
</organism>
<evidence type="ECO:0000313" key="8">
    <source>
        <dbReference type="Proteomes" id="UP000325787"/>
    </source>
</evidence>
<keyword evidence="7" id="KW-0482">Metalloprotease</keyword>
<gene>
    <name evidence="7" type="ORF">EKG83_43095</name>
</gene>
<evidence type="ECO:0000256" key="4">
    <source>
        <dbReference type="ARBA" id="ARBA00022833"/>
    </source>
</evidence>
<dbReference type="GO" id="GO:0008270">
    <property type="term" value="F:zinc ion binding"/>
    <property type="evidence" value="ECO:0007669"/>
    <property type="project" value="InterPro"/>
</dbReference>
<dbReference type="Pfam" id="PF00413">
    <property type="entry name" value="Peptidase_M10"/>
    <property type="match status" value="1"/>
</dbReference>
<dbReference type="GO" id="GO:0031012">
    <property type="term" value="C:extracellular matrix"/>
    <property type="evidence" value="ECO:0007669"/>
    <property type="project" value="InterPro"/>
</dbReference>
<dbReference type="SUPFAM" id="SSF55486">
    <property type="entry name" value="Metalloproteases ('zincins'), catalytic domain"/>
    <property type="match status" value="1"/>
</dbReference>
<evidence type="ECO:0000256" key="5">
    <source>
        <dbReference type="SAM" id="SignalP"/>
    </source>
</evidence>
<dbReference type="KEGG" id="ssyi:EKG83_43095"/>
<feature type="chain" id="PRO_5024913747" evidence="5">
    <location>
        <begin position="32"/>
        <end position="183"/>
    </location>
</feature>
<dbReference type="Proteomes" id="UP000325787">
    <property type="component" value="Chromosome"/>
</dbReference>
<dbReference type="AlphaFoldDB" id="A0A5Q0HAQ4"/>
<sequence length="183" mass="20211">MSTIRGARRAAAVTALVAVTAMLLGPATANAHFLGGSFPHTPGNWLYIGYTVSGSYQPQQHAAASSWHSTPTRVWVTQEDFSVSEEDYYGYAYNTTWWGLTTMHPCFGSGCVYRWADLQLNTNTLGSETDFIRQKVAAHEFGHGLGLAHATDGTYNSIMRQGYLSYNTPQTHDIDDINSLYPY</sequence>
<protein>
    <submittedName>
        <fullName evidence="7">Matrixin family metalloprotease</fullName>
    </submittedName>
</protein>
<accession>A0A5Q0HAQ4</accession>
<evidence type="ECO:0000259" key="6">
    <source>
        <dbReference type="Pfam" id="PF00413"/>
    </source>
</evidence>
<evidence type="ECO:0000256" key="2">
    <source>
        <dbReference type="ARBA" id="ARBA00022723"/>
    </source>
</evidence>
<dbReference type="RefSeq" id="WP_033433953.1">
    <property type="nucleotide sequence ID" value="NZ_CP034550.1"/>
</dbReference>
<evidence type="ECO:0000256" key="3">
    <source>
        <dbReference type="ARBA" id="ARBA00022801"/>
    </source>
</evidence>
<proteinExistence type="predicted"/>
<keyword evidence="2" id="KW-0479">Metal-binding</keyword>
<dbReference type="InterPro" id="IPR024079">
    <property type="entry name" value="MetalloPept_cat_dom_sf"/>
</dbReference>
<feature type="signal peptide" evidence="5">
    <location>
        <begin position="1"/>
        <end position="31"/>
    </location>
</feature>
<evidence type="ECO:0000256" key="1">
    <source>
        <dbReference type="ARBA" id="ARBA00022670"/>
    </source>
</evidence>
<keyword evidence="1 7" id="KW-0645">Protease</keyword>